<name>A0ABM4DLW0_HYDVU</name>
<dbReference type="RefSeq" id="XP_065675536.1">
    <property type="nucleotide sequence ID" value="XM_065819464.1"/>
</dbReference>
<dbReference type="CDD" id="cd06464">
    <property type="entry name" value="ACD_sHsps-like"/>
    <property type="match status" value="1"/>
</dbReference>
<evidence type="ECO:0000313" key="4">
    <source>
        <dbReference type="Proteomes" id="UP001652625"/>
    </source>
</evidence>
<protein>
    <submittedName>
        <fullName evidence="5">Small heat shock protein C1-like</fullName>
    </submittedName>
</protein>
<dbReference type="Gene3D" id="2.60.40.790">
    <property type="match status" value="1"/>
</dbReference>
<gene>
    <name evidence="5" type="primary">LOC136091755</name>
</gene>
<feature type="domain" description="SHSP" evidence="3">
    <location>
        <begin position="8"/>
        <end position="123"/>
    </location>
</feature>
<keyword evidence="4" id="KW-1185">Reference proteome</keyword>
<dbReference type="Proteomes" id="UP001652625">
    <property type="component" value="Chromosome 15"/>
</dbReference>
<dbReference type="GeneID" id="136091755"/>
<dbReference type="Pfam" id="PF00011">
    <property type="entry name" value="HSP20"/>
    <property type="match status" value="1"/>
</dbReference>
<dbReference type="PROSITE" id="PS01031">
    <property type="entry name" value="SHSP"/>
    <property type="match status" value="1"/>
</dbReference>
<evidence type="ECO:0000259" key="3">
    <source>
        <dbReference type="PROSITE" id="PS01031"/>
    </source>
</evidence>
<dbReference type="InterPro" id="IPR002068">
    <property type="entry name" value="A-crystallin/Hsp20_dom"/>
</dbReference>
<accession>A0ABM4DLW0</accession>
<dbReference type="InterPro" id="IPR008978">
    <property type="entry name" value="HSP20-like_chaperone"/>
</dbReference>
<evidence type="ECO:0000256" key="2">
    <source>
        <dbReference type="RuleBase" id="RU003616"/>
    </source>
</evidence>
<evidence type="ECO:0000313" key="5">
    <source>
        <dbReference type="RefSeq" id="XP_065675536.1"/>
    </source>
</evidence>
<evidence type="ECO:0000256" key="1">
    <source>
        <dbReference type="PROSITE-ProRule" id="PRU00285"/>
    </source>
</evidence>
<comment type="similarity">
    <text evidence="1 2">Belongs to the small heat shock protein (HSP20) family.</text>
</comment>
<sequence length="123" mass="13994">MSELRRSFYKDNISGKVKVVNNKKECIVTVALQGFSEQEILIKLVHDNLEISAQHSITNNSHNEDNKDIADKQSQEKIKYTIAVPINIDRNNVTAQLENGLLTVKFSRIMDQTPIEPKEISID</sequence>
<organism evidence="4 5">
    <name type="scientific">Hydra vulgaris</name>
    <name type="common">Hydra</name>
    <name type="synonym">Hydra attenuata</name>
    <dbReference type="NCBI Taxonomy" id="6087"/>
    <lineage>
        <taxon>Eukaryota</taxon>
        <taxon>Metazoa</taxon>
        <taxon>Cnidaria</taxon>
        <taxon>Hydrozoa</taxon>
        <taxon>Hydroidolina</taxon>
        <taxon>Anthoathecata</taxon>
        <taxon>Aplanulata</taxon>
        <taxon>Hydridae</taxon>
        <taxon>Hydra</taxon>
    </lineage>
</organism>
<dbReference type="SUPFAM" id="SSF49764">
    <property type="entry name" value="HSP20-like chaperones"/>
    <property type="match status" value="1"/>
</dbReference>
<proteinExistence type="inferred from homology"/>
<reference evidence="5" key="1">
    <citation type="submission" date="2025-08" db="UniProtKB">
        <authorList>
            <consortium name="RefSeq"/>
        </authorList>
    </citation>
    <scope>IDENTIFICATION</scope>
</reference>